<reference evidence="4" key="1">
    <citation type="submission" date="2016-07" db="EMBL/GenBank/DDBJ databases">
        <title>Phaeobacter portensis sp. nov., a tropodithietic acid producing bacterium isolated from a German harbor.</title>
        <authorList>
            <person name="Freese H.M."/>
            <person name="Bunk B."/>
            <person name="Breider S."/>
            <person name="Brinkhoff T."/>
        </authorList>
    </citation>
    <scope>NUCLEOTIDE SEQUENCE [LARGE SCALE GENOMIC DNA]</scope>
    <source>
        <strain evidence="4">P97</strain>
    </source>
</reference>
<dbReference type="InterPro" id="IPR023614">
    <property type="entry name" value="Porin_dom_sf"/>
</dbReference>
<dbReference type="InterPro" id="IPR033900">
    <property type="entry name" value="Gram_neg_porin_domain"/>
</dbReference>
<evidence type="ECO:0000313" key="4">
    <source>
        <dbReference type="Proteomes" id="UP000183859"/>
    </source>
</evidence>
<dbReference type="KEGG" id="php:PhaeoP97_03247"/>
<evidence type="ECO:0000259" key="2">
    <source>
        <dbReference type="Pfam" id="PF13609"/>
    </source>
</evidence>
<gene>
    <name evidence="3" type="primary">opmA</name>
    <name evidence="3" type="ORF">PhaeoP97_03247</name>
</gene>
<name>A0A1L3I984_9RHOB</name>
<dbReference type="RefSeq" id="WP_072505911.1">
    <property type="nucleotide sequence ID" value="NZ_CP016364.1"/>
</dbReference>
<proteinExistence type="predicted"/>
<evidence type="ECO:0000256" key="1">
    <source>
        <dbReference type="SAM" id="SignalP"/>
    </source>
</evidence>
<keyword evidence="1" id="KW-0732">Signal</keyword>
<feature type="chain" id="PRO_5012927762" evidence="1">
    <location>
        <begin position="20"/>
        <end position="320"/>
    </location>
</feature>
<dbReference type="STRING" id="1844006.PhaeoP97_03247"/>
<feature type="domain" description="Porin" evidence="2">
    <location>
        <begin position="7"/>
        <end position="303"/>
    </location>
</feature>
<dbReference type="EMBL" id="CP016364">
    <property type="protein sequence ID" value="APG48605.1"/>
    <property type="molecule type" value="Genomic_DNA"/>
</dbReference>
<dbReference type="GO" id="GO:0015288">
    <property type="term" value="F:porin activity"/>
    <property type="evidence" value="ECO:0007669"/>
    <property type="project" value="InterPro"/>
</dbReference>
<dbReference type="AlphaFoldDB" id="A0A1L3I984"/>
<evidence type="ECO:0000313" key="3">
    <source>
        <dbReference type="EMBL" id="APG48605.1"/>
    </source>
</evidence>
<feature type="signal peptide" evidence="1">
    <location>
        <begin position="1"/>
        <end position="19"/>
    </location>
</feature>
<organism evidence="3 4">
    <name type="scientific">Phaeobacter porticola</name>
    <dbReference type="NCBI Taxonomy" id="1844006"/>
    <lineage>
        <taxon>Bacteria</taxon>
        <taxon>Pseudomonadati</taxon>
        <taxon>Pseudomonadota</taxon>
        <taxon>Alphaproteobacteria</taxon>
        <taxon>Rhodobacterales</taxon>
        <taxon>Roseobacteraceae</taxon>
        <taxon>Phaeobacter</taxon>
    </lineage>
</organism>
<protein>
    <submittedName>
        <fullName evidence="3">Porin</fullName>
    </submittedName>
</protein>
<dbReference type="OrthoDB" id="7326315at2"/>
<dbReference type="Gene3D" id="2.40.160.10">
    <property type="entry name" value="Porin"/>
    <property type="match status" value="1"/>
</dbReference>
<sequence precursor="true">MKKILFASTALVATAGVAAADVSFGGYGRFGIGYMEDRALNSSNPTVDAPDTIIVSRFRLNIDASAETDAGVKFSARVRMQADENADTGEANAAGLNGARFSVEYGGLRVDVGNVAGAIDNLPNYYGNEPGLETFMGQYSGANYDFIGYSSGGAGVNGVYARYAVGDFAVAAAYDQGAPGTDSDRFDIHAAYTFGNITAALAYGETDNGAADDSDITVLTLGGTWGAFNGTLIVGDESIAGNVGQSDTFYGISAAYDVSSATTINFAYGDGSGDGDTRNIGLGVIHDLGGGVSLRGGIGESKVGNNDGVMRADFGAQFSF</sequence>
<dbReference type="SUPFAM" id="SSF56935">
    <property type="entry name" value="Porins"/>
    <property type="match status" value="1"/>
</dbReference>
<dbReference type="Proteomes" id="UP000183859">
    <property type="component" value="Chromosome"/>
</dbReference>
<dbReference type="GO" id="GO:0016020">
    <property type="term" value="C:membrane"/>
    <property type="evidence" value="ECO:0007669"/>
    <property type="project" value="InterPro"/>
</dbReference>
<keyword evidence="4" id="KW-1185">Reference proteome</keyword>
<dbReference type="Pfam" id="PF13609">
    <property type="entry name" value="Porin_4"/>
    <property type="match status" value="1"/>
</dbReference>
<accession>A0A1L3I984</accession>